<dbReference type="AlphaFoldDB" id="A0AAV8T8D9"/>
<proteinExistence type="inferred from homology"/>
<keyword evidence="3" id="KW-0012">Acyltransferase</keyword>
<keyword evidence="2" id="KW-0808">Transferase</keyword>
<name>A0AAV8T8D9_9ROSI</name>
<evidence type="ECO:0000256" key="3">
    <source>
        <dbReference type="ARBA" id="ARBA00023315"/>
    </source>
</evidence>
<dbReference type="PANTHER" id="PTHR31623">
    <property type="entry name" value="F21J9.9"/>
    <property type="match status" value="1"/>
</dbReference>
<dbReference type="GO" id="GO:0016746">
    <property type="term" value="F:acyltransferase activity"/>
    <property type="evidence" value="ECO:0007669"/>
    <property type="project" value="UniProtKB-KW"/>
</dbReference>
<evidence type="ECO:0000313" key="4">
    <source>
        <dbReference type="EMBL" id="KAJ8763062.1"/>
    </source>
</evidence>
<comment type="caution">
    <text evidence="4">The sequence shown here is derived from an EMBL/GenBank/DDBJ whole genome shotgun (WGS) entry which is preliminary data.</text>
</comment>
<dbReference type="Pfam" id="PF02458">
    <property type="entry name" value="Transferase"/>
    <property type="match status" value="1"/>
</dbReference>
<dbReference type="InterPro" id="IPR023213">
    <property type="entry name" value="CAT-like_dom_sf"/>
</dbReference>
<gene>
    <name evidence="4" type="ORF">K2173_023267</name>
</gene>
<protein>
    <submittedName>
        <fullName evidence="4">Uncharacterized protein</fullName>
    </submittedName>
</protein>
<dbReference type="EMBL" id="JAIWQS010000006">
    <property type="protein sequence ID" value="KAJ8763062.1"/>
    <property type="molecule type" value="Genomic_DNA"/>
</dbReference>
<evidence type="ECO:0000256" key="1">
    <source>
        <dbReference type="ARBA" id="ARBA00009861"/>
    </source>
</evidence>
<dbReference type="Proteomes" id="UP001159364">
    <property type="component" value="Linkage Group LG06"/>
</dbReference>
<keyword evidence="5" id="KW-1185">Reference proteome</keyword>
<dbReference type="Gene3D" id="3.30.559.10">
    <property type="entry name" value="Chloramphenicol acetyltransferase-like domain"/>
    <property type="match status" value="2"/>
</dbReference>
<evidence type="ECO:0000256" key="2">
    <source>
        <dbReference type="ARBA" id="ARBA00022679"/>
    </source>
</evidence>
<accession>A0AAV8T8D9</accession>
<dbReference type="PANTHER" id="PTHR31623:SF36">
    <property type="entry name" value="STEMMADENINE O-ACETYLTRANSFERASE-LIKE"/>
    <property type="match status" value="1"/>
</dbReference>
<reference evidence="4 5" key="1">
    <citation type="submission" date="2021-09" db="EMBL/GenBank/DDBJ databases">
        <title>Genomic insights and catalytic innovation underlie evolution of tropane alkaloids biosynthesis.</title>
        <authorList>
            <person name="Wang Y.-J."/>
            <person name="Tian T."/>
            <person name="Huang J.-P."/>
            <person name="Huang S.-X."/>
        </authorList>
    </citation>
    <scope>NUCLEOTIDE SEQUENCE [LARGE SCALE GENOMIC DNA]</scope>
    <source>
        <strain evidence="4">KIB-2018</strain>
        <tissue evidence="4">Leaf</tissue>
    </source>
</reference>
<comment type="similarity">
    <text evidence="1">Belongs to the plant acyltransferase family.</text>
</comment>
<evidence type="ECO:0000313" key="5">
    <source>
        <dbReference type="Proteomes" id="UP001159364"/>
    </source>
</evidence>
<organism evidence="4 5">
    <name type="scientific">Erythroxylum novogranatense</name>
    <dbReference type="NCBI Taxonomy" id="1862640"/>
    <lineage>
        <taxon>Eukaryota</taxon>
        <taxon>Viridiplantae</taxon>
        <taxon>Streptophyta</taxon>
        <taxon>Embryophyta</taxon>
        <taxon>Tracheophyta</taxon>
        <taxon>Spermatophyta</taxon>
        <taxon>Magnoliopsida</taxon>
        <taxon>eudicotyledons</taxon>
        <taxon>Gunneridae</taxon>
        <taxon>Pentapetalae</taxon>
        <taxon>rosids</taxon>
        <taxon>fabids</taxon>
        <taxon>Malpighiales</taxon>
        <taxon>Erythroxylaceae</taxon>
        <taxon>Erythroxylum</taxon>
    </lineage>
</organism>
<sequence>MEMSVTYEGSVKPFPPVDSLPPFQLSLLDLLAPTTYTPFMFFYPMDHLKRVKGDQISSHLKVSLSKTLNLFYPLSGRIRDDLLTIGHYNEGATYIETRVKGNLAAYLKKTDMKSLNQFIPCTPYCQQQDLTVPQVLVQLNIFECGGIVLGVCLLHKIIDGSTASAFFKSWAAIASGSPEKIAHPNFSDASSNFPAPSLPATFFSSIESAYFTEGKCVRRRYVFDASTVSALQEKAKSKLAGNPTRFQALCAFIWKHGMKACRSISDSRKLSAAMPMVNIRSRLDPCLDKHSLGNLFRFPTTNLTPTDIEAELCDLAALIRDAIANVNAENLKGSCGVERSAAIMEQLSQQVDFYEKSPHLFAFSSWYTFGFDDVDFGWGKPVWVGVSGEISGGNRTLDGVILKATGKNNSLEAWIMLDEKIMSILEKDPEFLALASLNPNLFTD</sequence>